<comment type="caution">
    <text evidence="3">The sequence shown here is derived from an EMBL/GenBank/DDBJ whole genome shotgun (WGS) entry which is preliminary data.</text>
</comment>
<dbReference type="Proteomes" id="UP001245561">
    <property type="component" value="Unassembled WGS sequence"/>
</dbReference>
<dbReference type="EC" id="2.4.-.-" evidence="3"/>
<dbReference type="GeneID" id="86909374"/>
<dbReference type="AlphaFoldDB" id="A0AAW8TNA5"/>
<keyword evidence="1 3" id="KW-0808">Transferase</keyword>
<dbReference type="GO" id="GO:0016757">
    <property type="term" value="F:glycosyltransferase activity"/>
    <property type="evidence" value="ECO:0007669"/>
    <property type="project" value="UniProtKB-KW"/>
</dbReference>
<protein>
    <submittedName>
        <fullName evidence="3">Glycosyltransferase</fullName>
        <ecNumber evidence="3">2.4.-.-</ecNumber>
    </submittedName>
</protein>
<evidence type="ECO:0000313" key="3">
    <source>
        <dbReference type="EMBL" id="MDT2638333.1"/>
    </source>
</evidence>
<evidence type="ECO:0000259" key="2">
    <source>
        <dbReference type="Pfam" id="PF00534"/>
    </source>
</evidence>
<dbReference type="PANTHER" id="PTHR46401:SF2">
    <property type="entry name" value="GLYCOSYLTRANSFERASE WBBK-RELATED"/>
    <property type="match status" value="1"/>
</dbReference>
<dbReference type="GO" id="GO:0009103">
    <property type="term" value="P:lipopolysaccharide biosynthetic process"/>
    <property type="evidence" value="ECO:0007669"/>
    <property type="project" value="TreeGrafter"/>
</dbReference>
<name>A0AAW8TNA5_9ENTE</name>
<sequence>MRICIVGPSFGYGGANIIAATIGKELAKKNEIYYYSYKFKDNYSDLPESNLFFSSKKENKLLGKLGKGLEMVVKREFTPSKYKKNEINDLFNIINQKKIDIVILNSFIAVTIFAEKIKKNFPNVILIAWMHEAVEHSFGSLTKNYPTAFRKALEVVNQIVCLTKKDLEVFKKYNNNSIIIYNPLQFISPQKSNLEDPVISFTTRLDINIKGLDYLMKIAKNIPDDWTIRVAANGRQDQINKFNKLIEDNKVNEKINYVGALQGEQLIKHYLESSIFISTSRIESFQLVLIEAMECGLPIISFSHSGGREVLEYGKFGILIKNYDVSAMAIEINRLIDNKNKRIDLQKKSIERSKDFQLKKIVDEWIVLLEKWM</sequence>
<accession>A0AAW8TNA5</accession>
<proteinExistence type="predicted"/>
<evidence type="ECO:0000313" key="4">
    <source>
        <dbReference type="Proteomes" id="UP001245561"/>
    </source>
</evidence>
<organism evidence="3 4">
    <name type="scientific">Enterococcus dongliensis</name>
    <dbReference type="NCBI Taxonomy" id="2559925"/>
    <lineage>
        <taxon>Bacteria</taxon>
        <taxon>Bacillati</taxon>
        <taxon>Bacillota</taxon>
        <taxon>Bacilli</taxon>
        <taxon>Lactobacillales</taxon>
        <taxon>Enterococcaceae</taxon>
        <taxon>Enterococcus</taxon>
    </lineage>
</organism>
<feature type="domain" description="Glycosyl transferase family 1" evidence="2">
    <location>
        <begin position="190"/>
        <end position="350"/>
    </location>
</feature>
<dbReference type="PANTHER" id="PTHR46401">
    <property type="entry name" value="GLYCOSYLTRANSFERASE WBBK-RELATED"/>
    <property type="match status" value="1"/>
</dbReference>
<dbReference type="SUPFAM" id="SSF53756">
    <property type="entry name" value="UDP-Glycosyltransferase/glycogen phosphorylase"/>
    <property type="match status" value="1"/>
</dbReference>
<keyword evidence="3" id="KW-0328">Glycosyltransferase</keyword>
<dbReference type="RefSeq" id="WP_311805147.1">
    <property type="nucleotide sequence ID" value="NZ_JARPYT010000025.1"/>
</dbReference>
<reference evidence="3" key="1">
    <citation type="submission" date="2023-03" db="EMBL/GenBank/DDBJ databases">
        <authorList>
            <person name="Shen W."/>
            <person name="Cai J."/>
        </authorList>
    </citation>
    <scope>NUCLEOTIDE SEQUENCE</scope>
    <source>
        <strain evidence="3">P55-2</strain>
    </source>
</reference>
<dbReference type="InterPro" id="IPR001296">
    <property type="entry name" value="Glyco_trans_1"/>
</dbReference>
<dbReference type="Gene3D" id="3.40.50.2000">
    <property type="entry name" value="Glycogen Phosphorylase B"/>
    <property type="match status" value="2"/>
</dbReference>
<evidence type="ECO:0000256" key="1">
    <source>
        <dbReference type="ARBA" id="ARBA00022679"/>
    </source>
</evidence>
<dbReference type="Pfam" id="PF00534">
    <property type="entry name" value="Glycos_transf_1"/>
    <property type="match status" value="1"/>
</dbReference>
<gene>
    <name evidence="3" type="ORF">P7D36_12655</name>
</gene>
<dbReference type="EMBL" id="JARPYT010000025">
    <property type="protein sequence ID" value="MDT2638333.1"/>
    <property type="molecule type" value="Genomic_DNA"/>
</dbReference>